<evidence type="ECO:0000256" key="1">
    <source>
        <dbReference type="SAM" id="MobiDB-lite"/>
    </source>
</evidence>
<protein>
    <submittedName>
        <fullName evidence="2">Uncharacterized protein</fullName>
    </submittedName>
</protein>
<reference evidence="2 3" key="1">
    <citation type="submission" date="2014-09" db="EMBL/GenBank/DDBJ databases">
        <authorList>
            <person name="Magalhaes I.L.F."/>
            <person name="Oliveira U."/>
            <person name="Santos F.R."/>
            <person name="Vidigal T.H.D.A."/>
            <person name="Brescovit A.D."/>
            <person name="Santos A.J."/>
        </authorList>
    </citation>
    <scope>NUCLEOTIDE SEQUENCE [LARGE SCALE GENOMIC DNA]</scope>
</reference>
<keyword evidence="3" id="KW-1185">Reference proteome</keyword>
<name>A0A0P1BSR7_9BASI</name>
<evidence type="ECO:0000313" key="2">
    <source>
        <dbReference type="EMBL" id="CEH19015.1"/>
    </source>
</evidence>
<accession>A0A0P1BSR7</accession>
<evidence type="ECO:0000313" key="3">
    <source>
        <dbReference type="Proteomes" id="UP000054845"/>
    </source>
</evidence>
<dbReference type="EMBL" id="CCYA01000276">
    <property type="protein sequence ID" value="CEH19015.1"/>
    <property type="molecule type" value="Genomic_DNA"/>
</dbReference>
<feature type="region of interest" description="Disordered" evidence="1">
    <location>
        <begin position="1"/>
        <end position="39"/>
    </location>
</feature>
<proteinExistence type="predicted"/>
<organism evidence="2 3">
    <name type="scientific">Ceraceosorus bombacis</name>
    <dbReference type="NCBI Taxonomy" id="401625"/>
    <lineage>
        <taxon>Eukaryota</taxon>
        <taxon>Fungi</taxon>
        <taxon>Dikarya</taxon>
        <taxon>Basidiomycota</taxon>
        <taxon>Ustilaginomycotina</taxon>
        <taxon>Exobasidiomycetes</taxon>
        <taxon>Ceraceosorales</taxon>
        <taxon>Ceraceosoraceae</taxon>
        <taxon>Ceraceosorus</taxon>
    </lineage>
</organism>
<dbReference type="Proteomes" id="UP000054845">
    <property type="component" value="Unassembled WGS sequence"/>
</dbReference>
<sequence length="76" mass="8613">MRNQECRLKNGKKHDSGCSTPYAPRPTRHSAHQAVVSRRVERNEVSRRAMPSLVLFGAVLRSFARSTRCCFISGPR</sequence>
<dbReference type="AlphaFoldDB" id="A0A0P1BSR7"/>
<feature type="compositionally biased region" description="Basic and acidic residues" evidence="1">
    <location>
        <begin position="1"/>
        <end position="16"/>
    </location>
</feature>